<evidence type="ECO:0000313" key="2">
    <source>
        <dbReference type="Proteomes" id="UP000182715"/>
    </source>
</evidence>
<reference evidence="1 2" key="1">
    <citation type="submission" date="2014-11" db="EMBL/GenBank/DDBJ databases">
        <authorList>
            <person name="Diene M.Seydina."/>
        </authorList>
    </citation>
    <scope>NUCLEOTIDE SEQUENCE [LARGE SCALE GENOMIC DNA]</scope>
    <source>
        <strain evidence="1 2">Neisseria meningitidis CHUV</strain>
    </source>
</reference>
<protein>
    <submittedName>
        <fullName evidence="1">Uncharacterized protein</fullName>
    </submittedName>
</protein>
<evidence type="ECO:0000313" key="1">
    <source>
        <dbReference type="EMBL" id="CRY98533.1"/>
    </source>
</evidence>
<dbReference type="AlphaFoldDB" id="A0A0H5Q9B2"/>
<sequence length="67" mass="7774">MRICLLFYHVNTKGCPIRNQTASLPQRITPLSKRRCFLPIQNPNSPCPTAQCRQVVKTKLYHKIHTI</sequence>
<accession>A0A0H5Q9B2</accession>
<dbReference type="EMBL" id="CVTF01000105">
    <property type="protein sequence ID" value="CRY98533.1"/>
    <property type="molecule type" value="Genomic_DNA"/>
</dbReference>
<proteinExistence type="predicted"/>
<organism evidence="1 2">
    <name type="scientific">Neisseria meningitidis serogroup B</name>
    <dbReference type="NCBI Taxonomy" id="491"/>
    <lineage>
        <taxon>Bacteria</taxon>
        <taxon>Pseudomonadati</taxon>
        <taxon>Pseudomonadota</taxon>
        <taxon>Betaproteobacteria</taxon>
        <taxon>Neisseriales</taxon>
        <taxon>Neisseriaceae</taxon>
        <taxon>Neisseria</taxon>
    </lineage>
</organism>
<dbReference type="Proteomes" id="UP000182715">
    <property type="component" value="Unassembled WGS sequence"/>
</dbReference>
<name>A0A0H5Q9B2_NEIMI</name>